<feature type="region of interest" description="Disordered" evidence="2">
    <location>
        <begin position="119"/>
        <end position="145"/>
    </location>
</feature>
<keyword evidence="3" id="KW-1133">Transmembrane helix</keyword>
<gene>
    <name evidence="5" type="ORF">SAMN05216333_102210</name>
</gene>
<dbReference type="RefSeq" id="WP_090321471.1">
    <property type="nucleotide sequence ID" value="NZ_FNOE01000027.1"/>
</dbReference>
<dbReference type="AlphaFoldDB" id="A0A1H8KQV5"/>
<name>A0A1H8KQV5_9PROT</name>
<dbReference type="OrthoDB" id="8545551at2"/>
<feature type="region of interest" description="Disordered" evidence="2">
    <location>
        <begin position="202"/>
        <end position="262"/>
    </location>
</feature>
<dbReference type="EMBL" id="FODO01000002">
    <property type="protein sequence ID" value="SEN95274.1"/>
    <property type="molecule type" value="Genomic_DNA"/>
</dbReference>
<evidence type="ECO:0000313" key="6">
    <source>
        <dbReference type="Proteomes" id="UP000198814"/>
    </source>
</evidence>
<dbReference type="Proteomes" id="UP000198814">
    <property type="component" value="Unassembled WGS sequence"/>
</dbReference>
<evidence type="ECO:0000256" key="4">
    <source>
        <dbReference type="SAM" id="SignalP"/>
    </source>
</evidence>
<protein>
    <recommendedName>
        <fullName evidence="7">Tfp pilus assembly protein FimV</fullName>
    </recommendedName>
</protein>
<evidence type="ECO:0008006" key="7">
    <source>
        <dbReference type="Google" id="ProtNLM"/>
    </source>
</evidence>
<feature type="compositionally biased region" description="Polar residues" evidence="2">
    <location>
        <begin position="218"/>
        <end position="255"/>
    </location>
</feature>
<proteinExistence type="predicted"/>
<evidence type="ECO:0000256" key="2">
    <source>
        <dbReference type="SAM" id="MobiDB-lite"/>
    </source>
</evidence>
<organism evidence="5 6">
    <name type="scientific">Nitrosomonas oligotropha</name>
    <dbReference type="NCBI Taxonomy" id="42354"/>
    <lineage>
        <taxon>Bacteria</taxon>
        <taxon>Pseudomonadati</taxon>
        <taxon>Pseudomonadota</taxon>
        <taxon>Betaproteobacteria</taxon>
        <taxon>Nitrosomonadales</taxon>
        <taxon>Nitrosomonadaceae</taxon>
        <taxon>Nitrosomonas</taxon>
    </lineage>
</organism>
<sequence length="449" mass="49763">MIVSHGKLLIVILLFLTGTSVSAEVPVSHSERDLIAQQKTGNPAGNAARPGMQWQILPGEDIPQIGHLMFPHDAVARDAFVRAVIRTNPEHFPDGAYRPIPAGTIIHIPDLRTIGKYAKPATKAHPSNSSRGANKRPPQASAPDSAISGLNEALQLIAQLEQIAENETNELNILLKRIESIEKQIIAMQAILMTYVPASSNEHRIESPSPTPPEEIAQPSQEVAATPPADSNSAQPAENIATAPQSPADTQQPANPNVPVETNPAAPESALLLDNVFLLGTLLTLLIIFLIARNYHRIKERLAKSRDAALPFDPSERHQYEALLLRRSDEKKTESPQNPPEPPGQLVSEARTLIEQENPEAAIQMLQKQLAKNQQDIPGWLLLFELLYKANNKRDFKKNARRFKRLGEFPDIWQQIQKLGNQLEPNESLYFDEQKRKEKFFSDPTGADK</sequence>
<evidence type="ECO:0000256" key="3">
    <source>
        <dbReference type="SAM" id="Phobius"/>
    </source>
</evidence>
<keyword evidence="4" id="KW-0732">Signal</keyword>
<evidence type="ECO:0000313" key="5">
    <source>
        <dbReference type="EMBL" id="SEN95274.1"/>
    </source>
</evidence>
<feature type="transmembrane region" description="Helical" evidence="3">
    <location>
        <begin position="270"/>
        <end position="292"/>
    </location>
</feature>
<keyword evidence="1" id="KW-0175">Coiled coil</keyword>
<feature type="signal peptide" evidence="4">
    <location>
        <begin position="1"/>
        <end position="23"/>
    </location>
</feature>
<keyword evidence="3" id="KW-0812">Transmembrane</keyword>
<accession>A0A1H8KQV5</accession>
<keyword evidence="6" id="KW-1185">Reference proteome</keyword>
<evidence type="ECO:0000256" key="1">
    <source>
        <dbReference type="SAM" id="Coils"/>
    </source>
</evidence>
<reference evidence="6" key="1">
    <citation type="submission" date="2016-10" db="EMBL/GenBank/DDBJ databases">
        <authorList>
            <person name="Varghese N."/>
            <person name="Submissions S."/>
        </authorList>
    </citation>
    <scope>NUCLEOTIDE SEQUENCE [LARGE SCALE GENOMIC DNA]</scope>
    <source>
        <strain evidence="6">Nm76</strain>
    </source>
</reference>
<dbReference type="STRING" id="42354.SAMN05216333_102210"/>
<feature type="chain" id="PRO_5011537010" description="Tfp pilus assembly protein FimV" evidence="4">
    <location>
        <begin position="24"/>
        <end position="449"/>
    </location>
</feature>
<feature type="coiled-coil region" evidence="1">
    <location>
        <begin position="150"/>
        <end position="184"/>
    </location>
</feature>
<keyword evidence="3" id="KW-0472">Membrane</keyword>